<organism evidence="5 6">
    <name type="scientific">Hermetia illucens</name>
    <name type="common">Black soldier fly</name>
    <dbReference type="NCBI Taxonomy" id="343691"/>
    <lineage>
        <taxon>Eukaryota</taxon>
        <taxon>Metazoa</taxon>
        <taxon>Ecdysozoa</taxon>
        <taxon>Arthropoda</taxon>
        <taxon>Hexapoda</taxon>
        <taxon>Insecta</taxon>
        <taxon>Pterygota</taxon>
        <taxon>Neoptera</taxon>
        <taxon>Endopterygota</taxon>
        <taxon>Diptera</taxon>
        <taxon>Brachycera</taxon>
        <taxon>Stratiomyomorpha</taxon>
        <taxon>Stratiomyidae</taxon>
        <taxon>Hermetiinae</taxon>
        <taxon>Hermetia</taxon>
    </lineage>
</organism>
<dbReference type="InterPro" id="IPR000504">
    <property type="entry name" value="RRM_dom"/>
</dbReference>
<dbReference type="InterPro" id="IPR034207">
    <property type="entry name" value="RBM45_RRM3"/>
</dbReference>
<dbReference type="CDD" id="cd12368">
    <property type="entry name" value="RRM3_RBM45"/>
    <property type="match status" value="1"/>
</dbReference>
<dbReference type="Gene3D" id="3.30.70.330">
    <property type="match status" value="3"/>
</dbReference>
<evidence type="ECO:0000256" key="3">
    <source>
        <dbReference type="SAM" id="MobiDB-lite"/>
    </source>
</evidence>
<evidence type="ECO:0000313" key="6">
    <source>
        <dbReference type="Proteomes" id="UP000594454"/>
    </source>
</evidence>
<dbReference type="InterPro" id="IPR035979">
    <property type="entry name" value="RBD_domain_sf"/>
</dbReference>
<feature type="compositionally biased region" description="Basic and acidic residues" evidence="3">
    <location>
        <begin position="1"/>
        <end position="14"/>
    </location>
</feature>
<reference evidence="5 6" key="1">
    <citation type="submission" date="2020-11" db="EMBL/GenBank/DDBJ databases">
        <authorList>
            <person name="Wallbank WR R."/>
            <person name="Pardo Diaz C."/>
            <person name="Kozak K."/>
            <person name="Martin S."/>
            <person name="Jiggins C."/>
            <person name="Moest M."/>
            <person name="Warren A I."/>
            <person name="Generalovic N T."/>
            <person name="Byers J.R.P. K."/>
            <person name="Montejo-Kovacevich G."/>
            <person name="Yen C E."/>
        </authorList>
    </citation>
    <scope>NUCLEOTIDE SEQUENCE [LARGE SCALE GENOMIC DNA]</scope>
</reference>
<protein>
    <recommendedName>
        <fullName evidence="4">RRM domain-containing protein</fullName>
    </recommendedName>
</protein>
<dbReference type="CDD" id="cd12366">
    <property type="entry name" value="RRM1_RBM45"/>
    <property type="match status" value="1"/>
</dbReference>
<feature type="domain" description="RRM" evidence="4">
    <location>
        <begin position="21"/>
        <end position="100"/>
    </location>
</feature>
<dbReference type="OrthoDB" id="78437at2759"/>
<dbReference type="OMA" id="MIPKTYT"/>
<dbReference type="EMBL" id="LR899010">
    <property type="protein sequence ID" value="CAD7082281.1"/>
    <property type="molecule type" value="Genomic_DNA"/>
</dbReference>
<evidence type="ECO:0000256" key="1">
    <source>
        <dbReference type="ARBA" id="ARBA00022884"/>
    </source>
</evidence>
<dbReference type="SUPFAM" id="SSF54928">
    <property type="entry name" value="RNA-binding domain, RBD"/>
    <property type="match status" value="4"/>
</dbReference>
<feature type="domain" description="RRM" evidence="4">
    <location>
        <begin position="118"/>
        <end position="216"/>
    </location>
</feature>
<evidence type="ECO:0000259" key="4">
    <source>
        <dbReference type="PROSITE" id="PS50102"/>
    </source>
</evidence>
<feature type="region of interest" description="Disordered" evidence="3">
    <location>
        <begin position="1"/>
        <end position="21"/>
    </location>
</feature>
<feature type="domain" description="RRM" evidence="4">
    <location>
        <begin position="349"/>
        <end position="414"/>
    </location>
</feature>
<dbReference type="PANTHER" id="PTHR48027">
    <property type="entry name" value="HETEROGENEOUS NUCLEAR RIBONUCLEOPROTEIN 87F-RELATED"/>
    <property type="match status" value="1"/>
</dbReference>
<keyword evidence="1 2" id="KW-0694">RNA-binding</keyword>
<dbReference type="InterPro" id="IPR052462">
    <property type="entry name" value="SLIRP/GR-RBP-like"/>
</dbReference>
<dbReference type="FunCoup" id="A0A7R8YQW2">
    <property type="interactions" value="1494"/>
</dbReference>
<dbReference type="InParanoid" id="A0A7R8YQW2"/>
<proteinExistence type="predicted"/>
<accession>A0A7R8YQW2</accession>
<keyword evidence="6" id="KW-1185">Reference proteome</keyword>
<dbReference type="InterPro" id="IPR034203">
    <property type="entry name" value="RBM45_RRM1"/>
</dbReference>
<evidence type="ECO:0000256" key="2">
    <source>
        <dbReference type="PROSITE-ProRule" id="PRU00176"/>
    </source>
</evidence>
<dbReference type="InterPro" id="IPR012677">
    <property type="entry name" value="Nucleotide-bd_a/b_plait_sf"/>
</dbReference>
<sequence length="427" mass="48095">MSDYRHNRDERGSSLDDPPMSRLFVIHNRNNTEEEIREGFGQYGEIEDVWLLKDKSTGENKGIAYVKYRKTSDAALALEEMNGKMIGNSDRAIKVVVAANRQAGAKGKTENEQEKYFRLFLVVNKNINEEELREEFSQYGEIDYASVIRDRGTGQSKGFAYVKFKRFYHAALAFENCSPKYRAVFADPKTSKSSSGFDNKSLARSDDSLNNSHKSQHGDISGFQKMQSTIGQPTSLEVICSNTINQDQLWRLFDIIPGLDYCQLTGESNGRNQEATVVYTNPESAVYAKEKLHGLEYPPGERLIVKFGSETEEPSTNKRKYSFCNVDIPPPAPLATPDAVCVKRCFIVLQSNVSLTVLKNVFSTFGNLIDLYLLPNKNCGYVKYANEESAQKAIDVLNGAEICGVKIKVLEAQEQNAEGRKRMRRDD</sequence>
<evidence type="ECO:0000313" key="5">
    <source>
        <dbReference type="EMBL" id="CAD7082281.1"/>
    </source>
</evidence>
<name>A0A7R8YQW2_HERIL</name>
<dbReference type="FunFam" id="3.30.70.330:FF:000600">
    <property type="entry name" value="Uncharacterized protein, isoform A"/>
    <property type="match status" value="1"/>
</dbReference>
<dbReference type="PROSITE" id="PS50102">
    <property type="entry name" value="RRM"/>
    <property type="match status" value="3"/>
</dbReference>
<feature type="region of interest" description="Disordered" evidence="3">
    <location>
        <begin position="188"/>
        <end position="220"/>
    </location>
</feature>
<dbReference type="AlphaFoldDB" id="A0A7R8YQW2"/>
<dbReference type="GO" id="GO:0003723">
    <property type="term" value="F:RNA binding"/>
    <property type="evidence" value="ECO:0007669"/>
    <property type="project" value="UniProtKB-UniRule"/>
</dbReference>
<dbReference type="SMART" id="SM00360">
    <property type="entry name" value="RRM"/>
    <property type="match status" value="4"/>
</dbReference>
<gene>
    <name evidence="5" type="ORF">HERILL_LOCUS5328</name>
</gene>
<dbReference type="Pfam" id="PF00076">
    <property type="entry name" value="RRM_1"/>
    <property type="match status" value="3"/>
</dbReference>
<dbReference type="Proteomes" id="UP000594454">
    <property type="component" value="Chromosome 2"/>
</dbReference>